<dbReference type="EMBL" id="LUCM01000153">
    <property type="protein sequence ID" value="KAA0201014.1"/>
    <property type="molecule type" value="Genomic_DNA"/>
</dbReference>
<name>A0A8E0VS28_9TREM</name>
<reference evidence="8" key="1">
    <citation type="submission" date="2019-05" db="EMBL/GenBank/DDBJ databases">
        <title>Annotation for the trematode Fasciolopsis buski.</title>
        <authorList>
            <person name="Choi Y.-J."/>
        </authorList>
    </citation>
    <scope>NUCLEOTIDE SEQUENCE</scope>
    <source>
        <strain evidence="8">HT</strain>
        <tissue evidence="8">Whole worm</tissue>
    </source>
</reference>
<dbReference type="PANTHER" id="PTHR15415:SF7">
    <property type="entry name" value="MICOS COMPLEX SUBUNIT MIC60"/>
    <property type="match status" value="1"/>
</dbReference>
<dbReference type="Pfam" id="PF09731">
    <property type="entry name" value="Mitofilin"/>
    <property type="match status" value="1"/>
</dbReference>
<sequence length="299" mass="34241">MLMRYRDLISRTHETLQKDLDEIRDQINPDKSVSELSVGELNSLIVVAHSRIGQLRQMLAEAEERESVRLSSALEAQRRADEEMIADHVQRELSKERNKQEIEHLHWTIEAREQTQRALRQALARHSDHLSHMLRLKQEEMEHQFTYRLREALTQEKIAFEAALSGWIQRMKAIEDVVDGRAELDKLAKETQALWIACEALACSLSSSRPTATQGISFTERNVTGPLKELVDAVKDAASTGSHPFALAILDKIPAEVVNEGVWMEHGLKERFEKVSCAVTVCYRFHPNMRNSASFFYVP</sequence>
<dbReference type="OrthoDB" id="10261039at2759"/>
<keyword evidence="6" id="KW-0472">Membrane</keyword>
<evidence type="ECO:0000256" key="6">
    <source>
        <dbReference type="ARBA" id="ARBA00023136"/>
    </source>
</evidence>
<comment type="function">
    <text evidence="7">Component of the MICOS complex, a large protein complex of the mitochondrial inner membrane that plays crucial roles in the maintenance of crista junctions, inner membrane architecture, and formation of contact sites to the outer membrane.</text>
</comment>
<comment type="similarity">
    <text evidence="1 7">Belongs to the MICOS complex subunit Mic60 family.</text>
</comment>
<keyword evidence="2 7" id="KW-0812">Transmembrane</keyword>
<dbReference type="GO" id="GO:0061617">
    <property type="term" value="C:MICOS complex"/>
    <property type="evidence" value="ECO:0007669"/>
    <property type="project" value="TreeGrafter"/>
</dbReference>
<dbReference type="GO" id="GO:0042407">
    <property type="term" value="P:cristae formation"/>
    <property type="evidence" value="ECO:0007669"/>
    <property type="project" value="TreeGrafter"/>
</dbReference>
<comment type="subunit">
    <text evidence="7">Component of the mitochondrial contact site and cristae organizing system (MICOS) complex.</text>
</comment>
<evidence type="ECO:0000256" key="2">
    <source>
        <dbReference type="ARBA" id="ARBA00022692"/>
    </source>
</evidence>
<dbReference type="Proteomes" id="UP000728185">
    <property type="component" value="Unassembled WGS sequence"/>
</dbReference>
<comment type="subcellular location">
    <subcellularLocation>
        <location evidence="7">Mitochondrion inner membrane</location>
        <topology evidence="7">Single-pass membrane protein</topology>
    </subcellularLocation>
</comment>
<evidence type="ECO:0000256" key="4">
    <source>
        <dbReference type="ARBA" id="ARBA00022989"/>
    </source>
</evidence>
<gene>
    <name evidence="8" type="ORF">FBUS_10400</name>
</gene>
<keyword evidence="9" id="KW-1185">Reference proteome</keyword>
<comment type="caution">
    <text evidence="8">The sequence shown here is derived from an EMBL/GenBank/DDBJ whole genome shotgun (WGS) entry which is preliminary data.</text>
</comment>
<keyword evidence="5 7" id="KW-0496">Mitochondrion</keyword>
<keyword evidence="3 7" id="KW-0999">Mitochondrion inner membrane</keyword>
<proteinExistence type="inferred from homology"/>
<evidence type="ECO:0000256" key="7">
    <source>
        <dbReference type="RuleBase" id="RU363000"/>
    </source>
</evidence>
<organism evidence="8 9">
    <name type="scientific">Fasciolopsis buskii</name>
    <dbReference type="NCBI Taxonomy" id="27845"/>
    <lineage>
        <taxon>Eukaryota</taxon>
        <taxon>Metazoa</taxon>
        <taxon>Spiralia</taxon>
        <taxon>Lophotrochozoa</taxon>
        <taxon>Platyhelminthes</taxon>
        <taxon>Trematoda</taxon>
        <taxon>Digenea</taxon>
        <taxon>Plagiorchiida</taxon>
        <taxon>Echinostomata</taxon>
        <taxon>Echinostomatoidea</taxon>
        <taxon>Fasciolidae</taxon>
        <taxon>Fasciolopsis</taxon>
    </lineage>
</organism>
<dbReference type="AlphaFoldDB" id="A0A8E0VS28"/>
<evidence type="ECO:0000256" key="3">
    <source>
        <dbReference type="ARBA" id="ARBA00022792"/>
    </source>
</evidence>
<keyword evidence="4" id="KW-1133">Transmembrane helix</keyword>
<dbReference type="PANTHER" id="PTHR15415">
    <property type="entry name" value="MITOFILIN"/>
    <property type="match status" value="1"/>
</dbReference>
<accession>A0A8E0VS28</accession>
<evidence type="ECO:0000256" key="5">
    <source>
        <dbReference type="ARBA" id="ARBA00023128"/>
    </source>
</evidence>
<protein>
    <recommendedName>
        <fullName evidence="7">MICOS complex subunit MIC60</fullName>
    </recommendedName>
    <alternativeName>
        <fullName evidence="7">Mitofilin</fullName>
    </alternativeName>
</protein>
<evidence type="ECO:0000313" key="9">
    <source>
        <dbReference type="Proteomes" id="UP000728185"/>
    </source>
</evidence>
<dbReference type="InterPro" id="IPR019133">
    <property type="entry name" value="MIC60"/>
</dbReference>
<evidence type="ECO:0000313" key="8">
    <source>
        <dbReference type="EMBL" id="KAA0201014.1"/>
    </source>
</evidence>
<evidence type="ECO:0000256" key="1">
    <source>
        <dbReference type="ARBA" id="ARBA00010877"/>
    </source>
</evidence>